<gene>
    <name evidence="3" type="primary">WBGene00099882</name>
</gene>
<feature type="region of interest" description="Disordered" evidence="2">
    <location>
        <begin position="32"/>
        <end position="71"/>
    </location>
</feature>
<feature type="coiled-coil region" evidence="1">
    <location>
        <begin position="120"/>
        <end position="147"/>
    </location>
</feature>
<feature type="region of interest" description="Disordered" evidence="2">
    <location>
        <begin position="638"/>
        <end position="676"/>
    </location>
</feature>
<evidence type="ECO:0000256" key="2">
    <source>
        <dbReference type="SAM" id="MobiDB-lite"/>
    </source>
</evidence>
<reference evidence="3" key="2">
    <citation type="submission" date="2022-06" db="UniProtKB">
        <authorList>
            <consortium name="EnsemblMetazoa"/>
        </authorList>
    </citation>
    <scope>IDENTIFICATION</scope>
    <source>
        <strain evidence="3">PS312</strain>
    </source>
</reference>
<evidence type="ECO:0000313" key="4">
    <source>
        <dbReference type="Proteomes" id="UP000005239"/>
    </source>
</evidence>
<dbReference type="AlphaFoldDB" id="A0A2A6BDG9"/>
<feature type="compositionally biased region" description="Basic and acidic residues" evidence="2">
    <location>
        <begin position="35"/>
        <end position="46"/>
    </location>
</feature>
<feature type="region of interest" description="Disordered" evidence="2">
    <location>
        <begin position="169"/>
        <end position="195"/>
    </location>
</feature>
<evidence type="ECO:0000313" key="3">
    <source>
        <dbReference type="EnsemblMetazoa" id="PPA10328.1"/>
    </source>
</evidence>
<accession>A0A8R1U877</accession>
<feature type="compositionally biased region" description="Basic and acidic residues" evidence="2">
    <location>
        <begin position="384"/>
        <end position="402"/>
    </location>
</feature>
<evidence type="ECO:0000256" key="1">
    <source>
        <dbReference type="SAM" id="Coils"/>
    </source>
</evidence>
<dbReference type="EnsemblMetazoa" id="PPA10328.1">
    <property type="protein sequence ID" value="PPA10328.1"/>
    <property type="gene ID" value="WBGene00099882"/>
</dbReference>
<name>A0A2A6BDG9_PRIPA</name>
<feature type="compositionally biased region" description="Polar residues" evidence="2">
    <location>
        <begin position="638"/>
        <end position="669"/>
    </location>
</feature>
<reference evidence="4" key="1">
    <citation type="journal article" date="2008" name="Nat. Genet.">
        <title>The Pristionchus pacificus genome provides a unique perspective on nematode lifestyle and parasitism.</title>
        <authorList>
            <person name="Dieterich C."/>
            <person name="Clifton S.W."/>
            <person name="Schuster L.N."/>
            <person name="Chinwalla A."/>
            <person name="Delehaunty K."/>
            <person name="Dinkelacker I."/>
            <person name="Fulton L."/>
            <person name="Fulton R."/>
            <person name="Godfrey J."/>
            <person name="Minx P."/>
            <person name="Mitreva M."/>
            <person name="Roeseler W."/>
            <person name="Tian H."/>
            <person name="Witte H."/>
            <person name="Yang S.P."/>
            <person name="Wilson R.K."/>
            <person name="Sommer R.J."/>
        </authorList>
    </citation>
    <scope>NUCLEOTIDE SEQUENCE [LARGE SCALE GENOMIC DNA]</scope>
    <source>
        <strain evidence="4">PS312</strain>
    </source>
</reference>
<sequence>SLLQAALHENPVACSIYGLLWRLHRSHQRRVATARSKEDSRCREATDSEDDSRISSSFVSSSSSSSSQGATYAPPYQITKASIDPDIREIIDYGNEQIAGFMLTAQIEFLVVVIENGINASIVSEEIEELREKIDCAKEDMNKTSDIDVSAIVVTQGLLVTVQKMREELLSEPRDNNNNESDENTMEDGSSVEPDNAVTRVAMNLPKDIIIVRSSASLVIPSKEISDKTNDPKGNQAIDWVADSYDNAVMKMNEARHIAKLSKVTNNATDKNINQIGGVNAVSTGSVAPLDNPVSKTNTMNVPKARPNEVTVAISTDLGPSASFCNQTKRTGDGTEAYDATDQGENKTYDEVVANMAPSATLGDVVIRMNGMERKGKLVIRSKVTSDAKNKKNKEASDELADKMGPSAINSDWDKKMNDARNISKGVLINPSRVESHATNNKKSKVDRISEKLMRNKRAHGATDGCTSTVLGKPIKRMRSTFTNDLDENDDYTDCDAINSSYLSPMIPPKETIDWTKNETTKPRSFSISSLTKSSDSRRSSIFSNALSSAIISKVSASRGEAPSLVQSLMKNLAPINVNTNNNDNEPLKLPEVVGRRSSNNMKNCTIKYLLERPSPELEVANEEIHVSVNNLTIGNVPSNHNSATSSVKETSLPNDTNLSISNESVNMRSSSNDDDSDTLLFIKEEEPDELEAILQTIKEEENIYKFSIII</sequence>
<dbReference type="Proteomes" id="UP000005239">
    <property type="component" value="Unassembled WGS sequence"/>
</dbReference>
<keyword evidence="4" id="KW-1185">Reference proteome</keyword>
<proteinExistence type="predicted"/>
<feature type="region of interest" description="Disordered" evidence="2">
    <location>
        <begin position="383"/>
        <end position="414"/>
    </location>
</feature>
<organism evidence="3 4">
    <name type="scientific">Pristionchus pacificus</name>
    <name type="common">Parasitic nematode worm</name>
    <dbReference type="NCBI Taxonomy" id="54126"/>
    <lineage>
        <taxon>Eukaryota</taxon>
        <taxon>Metazoa</taxon>
        <taxon>Ecdysozoa</taxon>
        <taxon>Nematoda</taxon>
        <taxon>Chromadorea</taxon>
        <taxon>Rhabditida</taxon>
        <taxon>Rhabditina</taxon>
        <taxon>Diplogasteromorpha</taxon>
        <taxon>Diplogasteroidea</taxon>
        <taxon>Neodiplogasteridae</taxon>
        <taxon>Pristionchus</taxon>
    </lineage>
</organism>
<protein>
    <submittedName>
        <fullName evidence="3">Uncharacterized protein</fullName>
    </submittedName>
</protein>
<feature type="compositionally biased region" description="Low complexity" evidence="2">
    <location>
        <begin position="54"/>
        <end position="67"/>
    </location>
</feature>
<keyword evidence="1" id="KW-0175">Coiled coil</keyword>
<accession>A0A2A6BDG9</accession>